<evidence type="ECO:0000313" key="18">
    <source>
        <dbReference type="Proteomes" id="UP000265515"/>
    </source>
</evidence>
<keyword evidence="13" id="KW-0238">DNA-binding</keyword>
<dbReference type="PROSITE" id="PS50994">
    <property type="entry name" value="INTEGRASE"/>
    <property type="match status" value="1"/>
</dbReference>
<keyword evidence="11" id="KW-0695">RNA-directed DNA polymerase</keyword>
<dbReference type="GO" id="GO:0006508">
    <property type="term" value="P:proteolysis"/>
    <property type="evidence" value="ECO:0007669"/>
    <property type="project" value="UniProtKB-KW"/>
</dbReference>
<accession>A0A388KRL3</accession>
<dbReference type="Pfam" id="PF24626">
    <property type="entry name" value="SH3_Tf2-1"/>
    <property type="match status" value="1"/>
</dbReference>
<dbReference type="InterPro" id="IPR043502">
    <property type="entry name" value="DNA/RNA_pol_sf"/>
</dbReference>
<dbReference type="Gene3D" id="1.10.340.70">
    <property type="match status" value="1"/>
</dbReference>
<keyword evidence="2" id="KW-0808">Transferase</keyword>
<feature type="compositionally biased region" description="Basic residues" evidence="15">
    <location>
        <begin position="555"/>
        <end position="566"/>
    </location>
</feature>
<evidence type="ECO:0000259" key="16">
    <source>
        <dbReference type="PROSITE" id="PS50994"/>
    </source>
</evidence>
<evidence type="ECO:0000256" key="11">
    <source>
        <dbReference type="ARBA" id="ARBA00022918"/>
    </source>
</evidence>
<evidence type="ECO:0000256" key="15">
    <source>
        <dbReference type="SAM" id="MobiDB-lite"/>
    </source>
</evidence>
<proteinExistence type="predicted"/>
<dbReference type="InterPro" id="IPR041373">
    <property type="entry name" value="RT_RNaseH"/>
</dbReference>
<keyword evidence="6" id="KW-0064">Aspartyl protease</keyword>
<dbReference type="GO" id="GO:0004519">
    <property type="term" value="F:endonuclease activity"/>
    <property type="evidence" value="ECO:0007669"/>
    <property type="project" value="UniProtKB-KW"/>
</dbReference>
<evidence type="ECO:0000256" key="5">
    <source>
        <dbReference type="ARBA" id="ARBA00022723"/>
    </source>
</evidence>
<evidence type="ECO:0000256" key="13">
    <source>
        <dbReference type="ARBA" id="ARBA00023125"/>
    </source>
</evidence>
<dbReference type="EMBL" id="BFEA01000170">
    <property type="protein sequence ID" value="GBG72705.1"/>
    <property type="molecule type" value="Genomic_DNA"/>
</dbReference>
<keyword evidence="14" id="KW-0233">DNA recombination</keyword>
<dbReference type="Gene3D" id="3.30.420.10">
    <property type="entry name" value="Ribonuclease H-like superfamily/Ribonuclease H"/>
    <property type="match status" value="1"/>
</dbReference>
<feature type="region of interest" description="Disordered" evidence="15">
    <location>
        <begin position="547"/>
        <end position="566"/>
    </location>
</feature>
<evidence type="ECO:0000256" key="12">
    <source>
        <dbReference type="ARBA" id="ARBA00022932"/>
    </source>
</evidence>
<dbReference type="Proteomes" id="UP000265515">
    <property type="component" value="Unassembled WGS sequence"/>
</dbReference>
<dbReference type="GO" id="GO:0003964">
    <property type="term" value="F:RNA-directed DNA polymerase activity"/>
    <property type="evidence" value="ECO:0007669"/>
    <property type="project" value="UniProtKB-KW"/>
</dbReference>
<evidence type="ECO:0000256" key="3">
    <source>
        <dbReference type="ARBA" id="ARBA00022695"/>
    </source>
</evidence>
<keyword evidence="9" id="KW-0460">Magnesium</keyword>
<dbReference type="GO" id="GO:0015074">
    <property type="term" value="P:DNA integration"/>
    <property type="evidence" value="ECO:0007669"/>
    <property type="project" value="UniProtKB-KW"/>
</dbReference>
<evidence type="ECO:0000256" key="8">
    <source>
        <dbReference type="ARBA" id="ARBA00022801"/>
    </source>
</evidence>
<dbReference type="Gramene" id="GBG72705">
    <property type="protein sequence ID" value="GBG72705"/>
    <property type="gene ID" value="CBR_g12272"/>
</dbReference>
<dbReference type="InterPro" id="IPR050951">
    <property type="entry name" value="Retrovirus_Pol_polyprotein"/>
</dbReference>
<dbReference type="Pfam" id="PF17917">
    <property type="entry name" value="RT_RNaseH"/>
    <property type="match status" value="1"/>
</dbReference>
<keyword evidence="18" id="KW-1185">Reference proteome</keyword>
<dbReference type="GO" id="GO:0006310">
    <property type="term" value="P:DNA recombination"/>
    <property type="evidence" value="ECO:0007669"/>
    <property type="project" value="UniProtKB-KW"/>
</dbReference>
<dbReference type="CDD" id="cd09274">
    <property type="entry name" value="RNase_HI_RT_Ty3"/>
    <property type="match status" value="1"/>
</dbReference>
<evidence type="ECO:0000313" key="17">
    <source>
        <dbReference type="EMBL" id="GBG72705.1"/>
    </source>
</evidence>
<evidence type="ECO:0000256" key="2">
    <source>
        <dbReference type="ARBA" id="ARBA00022679"/>
    </source>
</evidence>
<name>A0A388KRL3_CHABU</name>
<dbReference type="PANTHER" id="PTHR37984:SF5">
    <property type="entry name" value="PROTEIN NYNRIN-LIKE"/>
    <property type="match status" value="1"/>
</dbReference>
<dbReference type="InterPro" id="IPR036397">
    <property type="entry name" value="RNaseH_sf"/>
</dbReference>
<evidence type="ECO:0000256" key="6">
    <source>
        <dbReference type="ARBA" id="ARBA00022750"/>
    </source>
</evidence>
<keyword evidence="12" id="KW-0239">DNA-directed DNA polymerase</keyword>
<organism evidence="17 18">
    <name type="scientific">Chara braunii</name>
    <name type="common">Braun's stonewort</name>
    <dbReference type="NCBI Taxonomy" id="69332"/>
    <lineage>
        <taxon>Eukaryota</taxon>
        <taxon>Viridiplantae</taxon>
        <taxon>Streptophyta</taxon>
        <taxon>Charophyceae</taxon>
        <taxon>Charales</taxon>
        <taxon>Characeae</taxon>
        <taxon>Chara</taxon>
    </lineage>
</organism>
<dbReference type="InterPro" id="IPR012337">
    <property type="entry name" value="RNaseH-like_sf"/>
</dbReference>
<dbReference type="InterPro" id="IPR056924">
    <property type="entry name" value="SH3_Tf2-1"/>
</dbReference>
<evidence type="ECO:0000256" key="10">
    <source>
        <dbReference type="ARBA" id="ARBA00022908"/>
    </source>
</evidence>
<dbReference type="InterPro" id="IPR041588">
    <property type="entry name" value="Integrase_H2C2"/>
</dbReference>
<dbReference type="GO" id="GO:0003887">
    <property type="term" value="F:DNA-directed DNA polymerase activity"/>
    <property type="evidence" value="ECO:0007669"/>
    <property type="project" value="UniProtKB-KW"/>
</dbReference>
<keyword evidence="5" id="KW-0479">Metal-binding</keyword>
<protein>
    <recommendedName>
        <fullName evidence="16">Integrase catalytic domain-containing protein</fullName>
    </recommendedName>
</protein>
<keyword evidence="7" id="KW-0255">Endonuclease</keyword>
<dbReference type="OrthoDB" id="2013610at2759"/>
<sequence length="566" mass="65712">MSKKMPSQKLDKSTYEKELYAIYKALTHWRHYLLGRFFYVRMDHQTLKWMRTQPVLSDALKRWIEVIEQYDFEPQYIKGEYNKVADALLRRPNFSGVLITEFGLVDDVTHSMVEAYHEDRFMSEIIRRLEAKDKATSAKFELVNGLLFLEKAGNKRLCVPDRESLHSLFLGECHDATRHFGFKKTTTNLLQRFWWPTIMRDAKLYVETYQVCQRDKPRTQAPLGLLKPLPIPERPGESFSMDFMDTVITSKSGMRHIFVIVDRFSKYARLVAMPETTKTEYVIKLFKEIWVRDFGLPKSIISDRDVRFTSELWKAAAAEQGTQLQMTSGNHPEANGQADQLNRAVQHLVRHYIKPNQVDWDEKLALIASLYNNVVHSATGVSPNILLLTFRPRLPLDFLLPENRSAAAPGTLEFAYRYEQLMQQTVEQMHKAQAAMIESENKHHCPSTFQVGERVWVKSLELGQEYGISRKLMPQYFGPWEILDVVGNEPDGASYVIRIPAHLRTYVVFHASKLAPFKETDQFPSRRSMLPPTMDGEVDIDDIVDHREMPVPRPGRGRPLKPKLQY</sequence>
<dbReference type="Pfam" id="PF00665">
    <property type="entry name" value="rve"/>
    <property type="match status" value="1"/>
</dbReference>
<feature type="domain" description="Integrase catalytic" evidence="16">
    <location>
        <begin position="231"/>
        <end position="391"/>
    </location>
</feature>
<reference evidence="17 18" key="1">
    <citation type="journal article" date="2018" name="Cell">
        <title>The Chara Genome: Secondary Complexity and Implications for Plant Terrestrialization.</title>
        <authorList>
            <person name="Nishiyama T."/>
            <person name="Sakayama H."/>
            <person name="Vries J.D."/>
            <person name="Buschmann H."/>
            <person name="Saint-Marcoux D."/>
            <person name="Ullrich K.K."/>
            <person name="Haas F.B."/>
            <person name="Vanderstraeten L."/>
            <person name="Becker D."/>
            <person name="Lang D."/>
            <person name="Vosolsobe S."/>
            <person name="Rombauts S."/>
            <person name="Wilhelmsson P.K.I."/>
            <person name="Janitza P."/>
            <person name="Kern R."/>
            <person name="Heyl A."/>
            <person name="Rumpler F."/>
            <person name="Villalobos L.I.A.C."/>
            <person name="Clay J.M."/>
            <person name="Skokan R."/>
            <person name="Toyoda A."/>
            <person name="Suzuki Y."/>
            <person name="Kagoshima H."/>
            <person name="Schijlen E."/>
            <person name="Tajeshwar N."/>
            <person name="Catarino B."/>
            <person name="Hetherington A.J."/>
            <person name="Saltykova A."/>
            <person name="Bonnot C."/>
            <person name="Breuninger H."/>
            <person name="Symeonidi A."/>
            <person name="Radhakrishnan G.V."/>
            <person name="Van Nieuwerburgh F."/>
            <person name="Deforce D."/>
            <person name="Chang C."/>
            <person name="Karol K.G."/>
            <person name="Hedrich R."/>
            <person name="Ulvskov P."/>
            <person name="Glockner G."/>
            <person name="Delwiche C.F."/>
            <person name="Petrasek J."/>
            <person name="Van de Peer Y."/>
            <person name="Friml J."/>
            <person name="Beilby M."/>
            <person name="Dolan L."/>
            <person name="Kohara Y."/>
            <person name="Sugano S."/>
            <person name="Fujiyama A."/>
            <person name="Delaux P.-M."/>
            <person name="Quint M."/>
            <person name="TheiBen G."/>
            <person name="Hagemann M."/>
            <person name="Harholt J."/>
            <person name="Dunand C."/>
            <person name="Zachgo S."/>
            <person name="Langdale J."/>
            <person name="Maumus F."/>
            <person name="Straeten D.V.D."/>
            <person name="Gould S.B."/>
            <person name="Rensing S.A."/>
        </authorList>
    </citation>
    <scope>NUCLEOTIDE SEQUENCE [LARGE SCALE GENOMIC DNA]</scope>
    <source>
        <strain evidence="17 18">S276</strain>
    </source>
</reference>
<keyword evidence="8" id="KW-0378">Hydrolase</keyword>
<keyword evidence="1" id="KW-0645">Protease</keyword>
<dbReference type="PANTHER" id="PTHR37984">
    <property type="entry name" value="PROTEIN CBG26694"/>
    <property type="match status" value="1"/>
</dbReference>
<evidence type="ECO:0000256" key="14">
    <source>
        <dbReference type="ARBA" id="ARBA00023172"/>
    </source>
</evidence>
<evidence type="ECO:0000256" key="9">
    <source>
        <dbReference type="ARBA" id="ARBA00022842"/>
    </source>
</evidence>
<keyword evidence="3" id="KW-0548">Nucleotidyltransferase</keyword>
<dbReference type="Pfam" id="PF17921">
    <property type="entry name" value="Integrase_H2C2"/>
    <property type="match status" value="1"/>
</dbReference>
<evidence type="ECO:0000256" key="4">
    <source>
        <dbReference type="ARBA" id="ARBA00022722"/>
    </source>
</evidence>
<keyword evidence="4" id="KW-0540">Nuclease</keyword>
<gene>
    <name evidence="17" type="ORF">CBR_g12272</name>
</gene>
<dbReference type="SUPFAM" id="SSF53098">
    <property type="entry name" value="Ribonuclease H-like"/>
    <property type="match status" value="1"/>
</dbReference>
<evidence type="ECO:0000256" key="1">
    <source>
        <dbReference type="ARBA" id="ARBA00022670"/>
    </source>
</evidence>
<comment type="caution">
    <text evidence="17">The sequence shown here is derived from an EMBL/GenBank/DDBJ whole genome shotgun (WGS) entry which is preliminary data.</text>
</comment>
<dbReference type="InterPro" id="IPR001584">
    <property type="entry name" value="Integrase_cat-core"/>
</dbReference>
<dbReference type="GO" id="GO:0004190">
    <property type="term" value="F:aspartic-type endopeptidase activity"/>
    <property type="evidence" value="ECO:0007669"/>
    <property type="project" value="UniProtKB-KW"/>
</dbReference>
<dbReference type="GO" id="GO:0003677">
    <property type="term" value="F:DNA binding"/>
    <property type="evidence" value="ECO:0007669"/>
    <property type="project" value="UniProtKB-KW"/>
</dbReference>
<dbReference type="SUPFAM" id="SSF56672">
    <property type="entry name" value="DNA/RNA polymerases"/>
    <property type="match status" value="1"/>
</dbReference>
<evidence type="ECO:0000256" key="7">
    <source>
        <dbReference type="ARBA" id="ARBA00022759"/>
    </source>
</evidence>
<keyword evidence="10" id="KW-0229">DNA integration</keyword>
<dbReference type="AlphaFoldDB" id="A0A388KRL3"/>
<dbReference type="GO" id="GO:0046872">
    <property type="term" value="F:metal ion binding"/>
    <property type="evidence" value="ECO:0007669"/>
    <property type="project" value="UniProtKB-KW"/>
</dbReference>